<feature type="compositionally biased region" description="Low complexity" evidence="16">
    <location>
        <begin position="9"/>
        <end position="36"/>
    </location>
</feature>
<dbReference type="GO" id="GO:0008270">
    <property type="term" value="F:zinc ion binding"/>
    <property type="evidence" value="ECO:0007669"/>
    <property type="project" value="UniProtKB-KW"/>
</dbReference>
<dbReference type="FunFam" id="3.30.160.60:FF:000744">
    <property type="entry name" value="zinc finger E-box-binding homeobox 1"/>
    <property type="match status" value="1"/>
</dbReference>
<evidence type="ECO:0000256" key="4">
    <source>
        <dbReference type="ARBA" id="ARBA00022491"/>
    </source>
</evidence>
<evidence type="ECO:0000313" key="19">
    <source>
        <dbReference type="Proteomes" id="UP001187531"/>
    </source>
</evidence>
<dbReference type="GO" id="GO:0005634">
    <property type="term" value="C:nucleus"/>
    <property type="evidence" value="ECO:0007669"/>
    <property type="project" value="UniProtKB-SubCell"/>
</dbReference>
<evidence type="ECO:0000256" key="3">
    <source>
        <dbReference type="ARBA" id="ARBA00022473"/>
    </source>
</evidence>
<feature type="domain" description="C2H2-type" evidence="17">
    <location>
        <begin position="778"/>
        <end position="805"/>
    </location>
</feature>
<name>A0AA88HYY9_ARTSF</name>
<keyword evidence="8" id="KW-0221">Differentiation</keyword>
<comment type="subcellular location">
    <subcellularLocation>
        <location evidence="1">Nucleus</location>
    </subcellularLocation>
</comment>
<feature type="domain" description="C2H2-type" evidence="17">
    <location>
        <begin position="656"/>
        <end position="683"/>
    </location>
</feature>
<evidence type="ECO:0000256" key="1">
    <source>
        <dbReference type="ARBA" id="ARBA00004123"/>
    </source>
</evidence>
<keyword evidence="4" id="KW-0678">Repressor</keyword>
<feature type="domain" description="C2H2-type" evidence="17">
    <location>
        <begin position="387"/>
        <end position="414"/>
    </location>
</feature>
<dbReference type="PANTHER" id="PTHR24379">
    <property type="entry name" value="KRAB AND ZINC FINGER DOMAIN-CONTAINING"/>
    <property type="match status" value="1"/>
</dbReference>
<dbReference type="Pfam" id="PF00096">
    <property type="entry name" value="zf-C2H2"/>
    <property type="match status" value="2"/>
</dbReference>
<feature type="domain" description="C2H2-type" evidence="17">
    <location>
        <begin position="627"/>
        <end position="655"/>
    </location>
</feature>
<sequence length="882" mass="99487">MLNHRRESSSVSSTSSVAMSQVSSRISHSPVTESSPATPPESPLEDDSKKEMESRLQSSNDNQETINEKVEVLIKVERTSPVNSAHDGADHPSLPASPQSLRCQYCGLNGFSSLEALGNHVQSLHGPSCSTVSQTSSPGSNSAKSKAENRAEQAASPRQMDMTPSYVQRLLFCSLCSARFTSPITLQQHIFSSHNAVDALRLYYPSFVRYPALNGIPSEITKDSLGEPQLTCPQCPLSFCDVESYSIHLKSHWETALRMTQGLYPQRIACTECGLDMAGFSSSQADAHAASHILTTSVEYGCQACVKTFAKPDELQKHLLDIHAHHLFKCSLCEEVFDSKVAIQVHFAVKHSDECKVYRCTVCPVICKSETEFTLHVKTSHSPMPSFRCTICAETFSVEFLLERHIQTEHGIHPGYGYQAQFKCETCHEQFTSTAMLLLHIQSTHSEIRPCSVCGEVFRSYSELENHIKLHHAMNNSTTRIKCNICDDYFGSPFELAEHKLKHYKNQGQPQCSSCKAVITNRDDFKRHTNLHVGEMPFLCIICRQNIGSVPELELHMQFHIQSESKPVSCTHCSSKFSTEQELREHSFSHLLVGKTPECMLCKQSFENVVQLQLHLIEHSHVDSASYPCSVCSAVFTQGMSLQRHTIEHDLSSRPYTCNDCGLKFFFSSELEHHATSHKQKSPREFRCEECYQCFPSLSMLSHHRLIHDNVSSPVKCPECSATFSEGSTMIMHFKNVHEALAKEPESKEFKCEHCGMDFPCLSNLQGHVKLHKSDTCFRCDVCSKLFGEQRNLQTHMRIHSGERPYGCRMCDKRFARKENRKAHEKSHTGIKPFTCSVCLRAFTRKCHLREHKKLHERTSQSPEEMNISTDDSDEEVNVDDV</sequence>
<evidence type="ECO:0000256" key="14">
    <source>
        <dbReference type="ARBA" id="ARBA00023242"/>
    </source>
</evidence>
<dbReference type="Pfam" id="PF13894">
    <property type="entry name" value="zf-C2H2_4"/>
    <property type="match status" value="1"/>
</dbReference>
<accession>A0AA88HYY9</accession>
<dbReference type="PANTHER" id="PTHR24379:SF128">
    <property type="entry name" value="C2H2-TYPE DOMAIN-CONTAINING PROTEIN"/>
    <property type="match status" value="1"/>
</dbReference>
<keyword evidence="14" id="KW-0539">Nucleus</keyword>
<feature type="domain" description="C2H2-type" evidence="17">
    <location>
        <begin position="568"/>
        <end position="590"/>
    </location>
</feature>
<dbReference type="PROSITE" id="PS00028">
    <property type="entry name" value="ZINC_FINGER_C2H2_1"/>
    <property type="match status" value="19"/>
</dbReference>
<evidence type="ECO:0000256" key="2">
    <source>
        <dbReference type="ARBA" id="ARBA00006991"/>
    </source>
</evidence>
<dbReference type="PROSITE" id="PS50157">
    <property type="entry name" value="ZINC_FINGER_C2H2_2"/>
    <property type="match status" value="15"/>
</dbReference>
<dbReference type="GO" id="GO:0003677">
    <property type="term" value="F:DNA binding"/>
    <property type="evidence" value="ECO:0007669"/>
    <property type="project" value="UniProtKB-KW"/>
</dbReference>
<dbReference type="Gene3D" id="3.30.160.60">
    <property type="entry name" value="Classic Zinc Finger"/>
    <property type="match status" value="12"/>
</dbReference>
<evidence type="ECO:0000256" key="8">
    <source>
        <dbReference type="ARBA" id="ARBA00022782"/>
    </source>
</evidence>
<protein>
    <recommendedName>
        <fullName evidence="17">C2H2-type domain-containing protein</fullName>
    </recommendedName>
</protein>
<keyword evidence="10" id="KW-0805">Transcription regulation</keyword>
<feature type="domain" description="C2H2-type" evidence="17">
    <location>
        <begin position="834"/>
        <end position="861"/>
    </location>
</feature>
<keyword evidence="6" id="KW-0677">Repeat</keyword>
<feature type="compositionally biased region" description="Polar residues" evidence="16">
    <location>
        <begin position="860"/>
        <end position="870"/>
    </location>
</feature>
<keyword evidence="7 15" id="KW-0863">Zinc-finger</keyword>
<reference evidence="18" key="1">
    <citation type="submission" date="2023-07" db="EMBL/GenBank/DDBJ databases">
        <title>Chromosome-level genome assembly of Artemia franciscana.</title>
        <authorList>
            <person name="Jo E."/>
        </authorList>
    </citation>
    <scope>NUCLEOTIDE SEQUENCE</scope>
    <source>
        <tissue evidence="18">Whole body</tissue>
    </source>
</reference>
<feature type="region of interest" description="Disordered" evidence="16">
    <location>
        <begin position="854"/>
        <end position="882"/>
    </location>
</feature>
<evidence type="ECO:0000256" key="15">
    <source>
        <dbReference type="PROSITE-ProRule" id="PRU00042"/>
    </source>
</evidence>
<keyword evidence="5" id="KW-0479">Metal-binding</keyword>
<dbReference type="FunFam" id="3.30.160.60:FF:000325">
    <property type="entry name" value="ZFP90 zinc finger protein"/>
    <property type="match status" value="1"/>
</dbReference>
<feature type="compositionally biased region" description="Polar residues" evidence="16">
    <location>
        <begin position="128"/>
        <end position="144"/>
    </location>
</feature>
<feature type="domain" description="C2H2-type" evidence="17">
    <location>
        <begin position="750"/>
        <end position="777"/>
    </location>
</feature>
<evidence type="ECO:0000256" key="16">
    <source>
        <dbReference type="SAM" id="MobiDB-lite"/>
    </source>
</evidence>
<evidence type="ECO:0000256" key="5">
    <source>
        <dbReference type="ARBA" id="ARBA00022723"/>
    </source>
</evidence>
<evidence type="ECO:0000256" key="6">
    <source>
        <dbReference type="ARBA" id="ARBA00022737"/>
    </source>
</evidence>
<proteinExistence type="inferred from homology"/>
<feature type="domain" description="C2H2-type" evidence="17">
    <location>
        <begin position="449"/>
        <end position="476"/>
    </location>
</feature>
<evidence type="ECO:0000256" key="12">
    <source>
        <dbReference type="ARBA" id="ARBA00023159"/>
    </source>
</evidence>
<evidence type="ECO:0000256" key="13">
    <source>
        <dbReference type="ARBA" id="ARBA00023163"/>
    </source>
</evidence>
<evidence type="ECO:0000256" key="11">
    <source>
        <dbReference type="ARBA" id="ARBA00023125"/>
    </source>
</evidence>
<feature type="region of interest" description="Disordered" evidence="16">
    <location>
        <begin position="1"/>
        <end position="66"/>
    </location>
</feature>
<feature type="compositionally biased region" description="Polar residues" evidence="16">
    <location>
        <begin position="55"/>
        <end position="65"/>
    </location>
</feature>
<keyword evidence="11" id="KW-0238">DNA-binding</keyword>
<dbReference type="EMBL" id="JAVRJZ010000009">
    <property type="protein sequence ID" value="KAK2718475.1"/>
    <property type="molecule type" value="Genomic_DNA"/>
</dbReference>
<feature type="domain" description="C2H2-type" evidence="17">
    <location>
        <begin position="806"/>
        <end position="833"/>
    </location>
</feature>
<keyword evidence="9" id="KW-0862">Zinc</keyword>
<feature type="domain" description="C2H2-type" evidence="17">
    <location>
        <begin position="686"/>
        <end position="713"/>
    </location>
</feature>
<feature type="domain" description="C2H2-type" evidence="17">
    <location>
        <begin position="422"/>
        <end position="450"/>
    </location>
</feature>
<keyword evidence="3" id="KW-0217">Developmental protein</keyword>
<dbReference type="SMART" id="SM00355">
    <property type="entry name" value="ZnF_C2H2"/>
    <property type="match status" value="23"/>
</dbReference>
<evidence type="ECO:0000313" key="18">
    <source>
        <dbReference type="EMBL" id="KAK2718475.1"/>
    </source>
</evidence>
<evidence type="ECO:0000259" key="17">
    <source>
        <dbReference type="PROSITE" id="PS50157"/>
    </source>
</evidence>
<comment type="similarity">
    <text evidence="2">Belongs to the krueppel C2H2-type zinc-finger protein family.</text>
</comment>
<dbReference type="AlphaFoldDB" id="A0AA88HYY9"/>
<keyword evidence="13" id="KW-0804">Transcription</keyword>
<gene>
    <name evidence="18" type="ORF">QYM36_005711</name>
</gene>
<feature type="domain" description="C2H2-type" evidence="17">
    <location>
        <begin position="328"/>
        <end position="356"/>
    </location>
</feature>
<dbReference type="InterPro" id="IPR036236">
    <property type="entry name" value="Znf_C2H2_sf"/>
</dbReference>
<keyword evidence="19" id="KW-1185">Reference proteome</keyword>
<feature type="region of interest" description="Disordered" evidence="16">
    <location>
        <begin position="124"/>
        <end position="160"/>
    </location>
</feature>
<evidence type="ECO:0000256" key="10">
    <source>
        <dbReference type="ARBA" id="ARBA00023015"/>
    </source>
</evidence>
<feature type="compositionally biased region" description="Acidic residues" evidence="16">
    <location>
        <begin position="871"/>
        <end position="882"/>
    </location>
</feature>
<dbReference type="InterPro" id="IPR013087">
    <property type="entry name" value="Znf_C2H2_type"/>
</dbReference>
<dbReference type="Proteomes" id="UP001187531">
    <property type="component" value="Unassembled WGS sequence"/>
</dbReference>
<dbReference type="FunFam" id="3.30.160.60:FF:000446">
    <property type="entry name" value="Zinc finger protein"/>
    <property type="match status" value="1"/>
</dbReference>
<comment type="caution">
    <text evidence="18">The sequence shown here is derived from an EMBL/GenBank/DDBJ whole genome shotgun (WGS) entry which is preliminary data.</text>
</comment>
<organism evidence="18 19">
    <name type="scientific">Artemia franciscana</name>
    <name type="common">Brine shrimp</name>
    <name type="synonym">Artemia sanfranciscana</name>
    <dbReference type="NCBI Taxonomy" id="6661"/>
    <lineage>
        <taxon>Eukaryota</taxon>
        <taxon>Metazoa</taxon>
        <taxon>Ecdysozoa</taxon>
        <taxon>Arthropoda</taxon>
        <taxon>Crustacea</taxon>
        <taxon>Branchiopoda</taxon>
        <taxon>Anostraca</taxon>
        <taxon>Artemiidae</taxon>
        <taxon>Artemia</taxon>
    </lineage>
</organism>
<dbReference type="GO" id="GO:0010468">
    <property type="term" value="P:regulation of gene expression"/>
    <property type="evidence" value="ECO:0007669"/>
    <property type="project" value="UniProtKB-ARBA"/>
</dbReference>
<evidence type="ECO:0000256" key="9">
    <source>
        <dbReference type="ARBA" id="ARBA00022833"/>
    </source>
</evidence>
<feature type="domain" description="C2H2-type" evidence="17">
    <location>
        <begin position="715"/>
        <end position="743"/>
    </location>
</feature>
<keyword evidence="12" id="KW-0010">Activator</keyword>
<feature type="domain" description="C2H2-type" evidence="17">
    <location>
        <begin position="510"/>
        <end position="537"/>
    </location>
</feature>
<feature type="domain" description="C2H2-type" evidence="17">
    <location>
        <begin position="300"/>
        <end position="324"/>
    </location>
</feature>
<dbReference type="SUPFAM" id="SSF57667">
    <property type="entry name" value="beta-beta-alpha zinc fingers"/>
    <property type="match status" value="9"/>
</dbReference>
<evidence type="ECO:0000256" key="7">
    <source>
        <dbReference type="ARBA" id="ARBA00022771"/>
    </source>
</evidence>
<dbReference type="Pfam" id="PF13912">
    <property type="entry name" value="zf-C2H2_6"/>
    <property type="match status" value="2"/>
</dbReference>